<evidence type="ECO:0000313" key="2">
    <source>
        <dbReference type="Proteomes" id="UP001500067"/>
    </source>
</evidence>
<dbReference type="Proteomes" id="UP001500067">
    <property type="component" value="Unassembled WGS sequence"/>
</dbReference>
<comment type="caution">
    <text evidence="1">The sequence shown here is derived from an EMBL/GenBank/DDBJ whole genome shotgun (WGS) entry which is preliminary data.</text>
</comment>
<organism evidence="1 2">
    <name type="scientific">Nemorincola caseinilytica</name>
    <dbReference type="NCBI Taxonomy" id="2054315"/>
    <lineage>
        <taxon>Bacteria</taxon>
        <taxon>Pseudomonadati</taxon>
        <taxon>Bacteroidota</taxon>
        <taxon>Chitinophagia</taxon>
        <taxon>Chitinophagales</taxon>
        <taxon>Chitinophagaceae</taxon>
        <taxon>Nemorincola</taxon>
    </lineage>
</organism>
<protein>
    <submittedName>
        <fullName evidence="1">Uncharacterized protein</fullName>
    </submittedName>
</protein>
<sequence>MSLHAIAQRLRYMMVAKGRHGTHSPFVYAFVENVTQSPHTAALPGSKYERLLMRIREHYGCPVILLTGEPAAWGKQVTQHLPALQAGSMIAVPGIHDTAAHTHAWDALCANAGVSMSIDLYGMGLLISKPEFKEKQHFVVSY</sequence>
<dbReference type="EMBL" id="BAABFA010000009">
    <property type="protein sequence ID" value="GAA4464042.1"/>
    <property type="molecule type" value="Genomic_DNA"/>
</dbReference>
<keyword evidence="2" id="KW-1185">Reference proteome</keyword>
<gene>
    <name evidence="1" type="ORF">GCM10023093_13630</name>
</gene>
<name>A0ABP8NAE9_9BACT</name>
<proteinExistence type="predicted"/>
<accession>A0ABP8NAE9</accession>
<reference evidence="2" key="1">
    <citation type="journal article" date="2019" name="Int. J. Syst. Evol. Microbiol.">
        <title>The Global Catalogue of Microorganisms (GCM) 10K type strain sequencing project: providing services to taxonomists for standard genome sequencing and annotation.</title>
        <authorList>
            <consortium name="The Broad Institute Genomics Platform"/>
            <consortium name="The Broad Institute Genome Sequencing Center for Infectious Disease"/>
            <person name="Wu L."/>
            <person name="Ma J."/>
        </authorList>
    </citation>
    <scope>NUCLEOTIDE SEQUENCE [LARGE SCALE GENOMIC DNA]</scope>
    <source>
        <strain evidence="2">JCM 32105</strain>
    </source>
</reference>
<evidence type="ECO:0000313" key="1">
    <source>
        <dbReference type="EMBL" id="GAA4464042.1"/>
    </source>
</evidence>